<keyword evidence="10" id="KW-1185">Reference proteome</keyword>
<dbReference type="InterPro" id="IPR022572">
    <property type="entry name" value="DNA_rep/recomb_RecO_N"/>
</dbReference>
<keyword evidence="5 7" id="KW-0234">DNA repair</keyword>
<gene>
    <name evidence="7" type="primary">recO</name>
    <name evidence="9" type="ORF">TH606_07380</name>
</gene>
<evidence type="ECO:0000256" key="1">
    <source>
        <dbReference type="ARBA" id="ARBA00007452"/>
    </source>
</evidence>
<dbReference type="SUPFAM" id="SSF57863">
    <property type="entry name" value="ArfGap/RecO-like zinc finger"/>
    <property type="match status" value="1"/>
</dbReference>
<proteinExistence type="inferred from homology"/>
<dbReference type="GO" id="GO:0006310">
    <property type="term" value="P:DNA recombination"/>
    <property type="evidence" value="ECO:0007669"/>
    <property type="project" value="UniProtKB-UniRule"/>
</dbReference>
<protein>
    <recommendedName>
        <fullName evidence="2 7">DNA repair protein RecO</fullName>
    </recommendedName>
    <alternativeName>
        <fullName evidence="6 7">Recombination protein O</fullName>
    </alternativeName>
</protein>
<evidence type="ECO:0000313" key="10">
    <source>
        <dbReference type="Proteomes" id="UP000076964"/>
    </source>
</evidence>
<dbReference type="InterPro" id="IPR003717">
    <property type="entry name" value="RecO"/>
</dbReference>
<name>A0A177E5W2_9BACT</name>
<dbReference type="SUPFAM" id="SSF50249">
    <property type="entry name" value="Nucleic acid-binding proteins"/>
    <property type="match status" value="1"/>
</dbReference>
<evidence type="ECO:0000256" key="6">
    <source>
        <dbReference type="ARBA" id="ARBA00033409"/>
    </source>
</evidence>
<dbReference type="Gene3D" id="2.40.50.140">
    <property type="entry name" value="Nucleic acid-binding proteins"/>
    <property type="match status" value="1"/>
</dbReference>
<keyword evidence="3 7" id="KW-0227">DNA damage</keyword>
<evidence type="ECO:0000259" key="8">
    <source>
        <dbReference type="Pfam" id="PF11967"/>
    </source>
</evidence>
<reference evidence="9 10" key="1">
    <citation type="submission" date="2016-02" db="EMBL/GenBank/DDBJ databases">
        <title>Draft genome sequence of Thermodesulfatator sp. S606.</title>
        <authorList>
            <person name="Lai Q."/>
            <person name="Cao J."/>
            <person name="Dupont S."/>
            <person name="Shao Z."/>
            <person name="Jebbar M."/>
            <person name="Alain K."/>
        </authorList>
    </citation>
    <scope>NUCLEOTIDE SEQUENCE [LARGE SCALE GENOMIC DNA]</scope>
    <source>
        <strain evidence="9 10">S606</strain>
    </source>
</reference>
<dbReference type="GO" id="GO:0043590">
    <property type="term" value="C:bacterial nucleoid"/>
    <property type="evidence" value="ECO:0007669"/>
    <property type="project" value="TreeGrafter"/>
</dbReference>
<organism evidence="9 10">
    <name type="scientific">Thermodesulfatator autotrophicus</name>
    <dbReference type="NCBI Taxonomy" id="1795632"/>
    <lineage>
        <taxon>Bacteria</taxon>
        <taxon>Pseudomonadati</taxon>
        <taxon>Thermodesulfobacteriota</taxon>
        <taxon>Thermodesulfobacteria</taxon>
        <taxon>Thermodesulfobacteriales</taxon>
        <taxon>Thermodesulfatatoraceae</taxon>
        <taxon>Thermodesulfatator</taxon>
    </lineage>
</organism>
<dbReference type="HAMAP" id="MF_00201">
    <property type="entry name" value="RecO"/>
    <property type="match status" value="1"/>
</dbReference>
<evidence type="ECO:0000256" key="2">
    <source>
        <dbReference type="ARBA" id="ARBA00021310"/>
    </source>
</evidence>
<feature type="domain" description="DNA replication/recombination mediator RecO N-terminal" evidence="8">
    <location>
        <begin position="1"/>
        <end position="64"/>
    </location>
</feature>
<dbReference type="Pfam" id="PF11967">
    <property type="entry name" value="RecO_N"/>
    <property type="match status" value="1"/>
</dbReference>
<dbReference type="RefSeq" id="WP_068542488.1">
    <property type="nucleotide sequence ID" value="NZ_LSFI01000032.1"/>
</dbReference>
<comment type="similarity">
    <text evidence="1 7">Belongs to the RecO family.</text>
</comment>
<dbReference type="EMBL" id="LSFI01000032">
    <property type="protein sequence ID" value="OAG27353.1"/>
    <property type="molecule type" value="Genomic_DNA"/>
</dbReference>
<dbReference type="PANTHER" id="PTHR33991:SF1">
    <property type="entry name" value="DNA REPAIR PROTEIN RECO"/>
    <property type="match status" value="1"/>
</dbReference>
<dbReference type="GO" id="GO:0006302">
    <property type="term" value="P:double-strand break repair"/>
    <property type="evidence" value="ECO:0007669"/>
    <property type="project" value="TreeGrafter"/>
</dbReference>
<evidence type="ECO:0000256" key="4">
    <source>
        <dbReference type="ARBA" id="ARBA00023172"/>
    </source>
</evidence>
<dbReference type="NCBIfam" id="TIGR00613">
    <property type="entry name" value="reco"/>
    <property type="match status" value="1"/>
</dbReference>
<evidence type="ECO:0000256" key="3">
    <source>
        <dbReference type="ARBA" id="ARBA00022763"/>
    </source>
</evidence>
<accession>A0A177E5W2</accession>
<dbReference type="InterPro" id="IPR037278">
    <property type="entry name" value="ARFGAP/RecO"/>
</dbReference>
<dbReference type="Proteomes" id="UP000076964">
    <property type="component" value="Unassembled WGS sequence"/>
</dbReference>
<keyword evidence="4 7" id="KW-0233">DNA recombination</keyword>
<dbReference type="Pfam" id="PF02565">
    <property type="entry name" value="RecO_C"/>
    <property type="match status" value="1"/>
</dbReference>
<dbReference type="InterPro" id="IPR012340">
    <property type="entry name" value="NA-bd_OB-fold"/>
</dbReference>
<dbReference type="STRING" id="1795632.TH606_07380"/>
<sequence length="259" mass="29048">MSVVVKAIILSSRTVGEKDVLLELLSAERGRLSALAKGGRKSLRRFVNTLEPFSLIQAHLRGGKINLPPFLDKADLLNPFENLRLNPLAFTKTAYLGELTECFLKPGTGQNFFYFLQESLSVLNAGIDYWPLLKINFELFLLKTSGFSPHLGKFCLRCDQTLNKEVFFSFSEGGVVCGNCAFEEDVLLNLKILAFLNHISGLRPLRLRIIKPDAENLKKAEQLVESFVLQLLNREVNSLRVLKEMFNNKSLLAENGGSL</sequence>
<evidence type="ECO:0000256" key="5">
    <source>
        <dbReference type="ARBA" id="ARBA00023204"/>
    </source>
</evidence>
<comment type="function">
    <text evidence="7">Involved in DNA repair and RecF pathway recombination.</text>
</comment>
<dbReference type="InterPro" id="IPR042242">
    <property type="entry name" value="RecO_C"/>
</dbReference>
<comment type="caution">
    <text evidence="9">The sequence shown here is derived from an EMBL/GenBank/DDBJ whole genome shotgun (WGS) entry which is preliminary data.</text>
</comment>
<evidence type="ECO:0000256" key="7">
    <source>
        <dbReference type="HAMAP-Rule" id="MF_00201"/>
    </source>
</evidence>
<dbReference type="AlphaFoldDB" id="A0A177E5W2"/>
<evidence type="ECO:0000313" key="9">
    <source>
        <dbReference type="EMBL" id="OAG27353.1"/>
    </source>
</evidence>
<dbReference type="Gene3D" id="1.20.1440.120">
    <property type="entry name" value="Recombination protein O, C-terminal domain"/>
    <property type="match status" value="1"/>
</dbReference>
<dbReference type="PANTHER" id="PTHR33991">
    <property type="entry name" value="DNA REPAIR PROTEIN RECO"/>
    <property type="match status" value="1"/>
</dbReference>